<evidence type="ECO:0000259" key="1">
    <source>
        <dbReference type="Pfam" id="PF13612"/>
    </source>
</evidence>
<dbReference type="Pfam" id="PF13612">
    <property type="entry name" value="DDE_Tnp_1_3"/>
    <property type="match status" value="1"/>
</dbReference>
<organism evidence="2 3">
    <name type="scientific">Algibacter agarivorans</name>
    <dbReference type="NCBI Taxonomy" id="1109741"/>
    <lineage>
        <taxon>Bacteria</taxon>
        <taxon>Pseudomonadati</taxon>
        <taxon>Bacteroidota</taxon>
        <taxon>Flavobacteriia</taxon>
        <taxon>Flavobacteriales</taxon>
        <taxon>Flavobacteriaceae</taxon>
        <taxon>Algibacter</taxon>
    </lineage>
</organism>
<accession>A0ABP9GCI6</accession>
<comment type="caution">
    <text evidence="2">The sequence shown here is derived from an EMBL/GenBank/DDBJ whole genome shotgun (WGS) entry which is preliminary data.</text>
</comment>
<keyword evidence="3" id="KW-1185">Reference proteome</keyword>
<evidence type="ECO:0000313" key="2">
    <source>
        <dbReference type="EMBL" id="GAA4938028.1"/>
    </source>
</evidence>
<dbReference type="Proteomes" id="UP001501302">
    <property type="component" value="Unassembled WGS sequence"/>
</dbReference>
<evidence type="ECO:0000313" key="3">
    <source>
        <dbReference type="Proteomes" id="UP001501302"/>
    </source>
</evidence>
<feature type="domain" description="Transposase DDE" evidence="1">
    <location>
        <begin position="2"/>
        <end position="125"/>
    </location>
</feature>
<sequence length="163" mass="18612">MFKNIATIGKSTMGWFYGFNINDKGELLDFIITQANVDDRTPLKQNNILKKIFGSLYADKGYISKQLSALLFDQGLHLVAGIRNNMKNVMMTMRDKILLRKRSVIETINDQLKNIAQAEHSRHRSFGNFITNLVASLIAYSFQEKKPSIKFETENTAQLALFC</sequence>
<protein>
    <recommendedName>
        <fullName evidence="1">Transposase DDE domain-containing protein</fullName>
    </recommendedName>
</protein>
<dbReference type="InterPro" id="IPR025668">
    <property type="entry name" value="Tnp_DDE_dom"/>
</dbReference>
<proteinExistence type="predicted"/>
<dbReference type="EMBL" id="BAABJJ010000011">
    <property type="protein sequence ID" value="GAA4938028.1"/>
    <property type="molecule type" value="Genomic_DNA"/>
</dbReference>
<reference evidence="3" key="1">
    <citation type="journal article" date="2019" name="Int. J. Syst. Evol. Microbiol.">
        <title>The Global Catalogue of Microorganisms (GCM) 10K type strain sequencing project: providing services to taxonomists for standard genome sequencing and annotation.</title>
        <authorList>
            <consortium name="The Broad Institute Genomics Platform"/>
            <consortium name="The Broad Institute Genome Sequencing Center for Infectious Disease"/>
            <person name="Wu L."/>
            <person name="Ma J."/>
        </authorList>
    </citation>
    <scope>NUCLEOTIDE SEQUENCE [LARGE SCALE GENOMIC DNA]</scope>
    <source>
        <strain evidence="3">JCM 18285</strain>
    </source>
</reference>
<gene>
    <name evidence="2" type="ORF">GCM10023314_08280</name>
</gene>
<dbReference type="NCBIfam" id="NF033520">
    <property type="entry name" value="transpos_IS982"/>
    <property type="match status" value="1"/>
</dbReference>
<name>A0ABP9GCI6_9FLAO</name>